<dbReference type="AlphaFoldDB" id="A0A4C1USQ7"/>
<gene>
    <name evidence="1" type="ORF">EVAR_22087_1</name>
</gene>
<accession>A0A4C1USQ7</accession>
<reference evidence="1 2" key="1">
    <citation type="journal article" date="2019" name="Commun. Biol.">
        <title>The bagworm genome reveals a unique fibroin gene that provides high tensile strength.</title>
        <authorList>
            <person name="Kono N."/>
            <person name="Nakamura H."/>
            <person name="Ohtoshi R."/>
            <person name="Tomita M."/>
            <person name="Numata K."/>
            <person name="Arakawa K."/>
        </authorList>
    </citation>
    <scope>NUCLEOTIDE SEQUENCE [LARGE SCALE GENOMIC DNA]</scope>
</reference>
<evidence type="ECO:0000313" key="1">
    <source>
        <dbReference type="EMBL" id="GBP29475.1"/>
    </source>
</evidence>
<organism evidence="1 2">
    <name type="scientific">Eumeta variegata</name>
    <name type="common">Bagworm moth</name>
    <name type="synonym">Eumeta japonica</name>
    <dbReference type="NCBI Taxonomy" id="151549"/>
    <lineage>
        <taxon>Eukaryota</taxon>
        <taxon>Metazoa</taxon>
        <taxon>Ecdysozoa</taxon>
        <taxon>Arthropoda</taxon>
        <taxon>Hexapoda</taxon>
        <taxon>Insecta</taxon>
        <taxon>Pterygota</taxon>
        <taxon>Neoptera</taxon>
        <taxon>Endopterygota</taxon>
        <taxon>Lepidoptera</taxon>
        <taxon>Glossata</taxon>
        <taxon>Ditrysia</taxon>
        <taxon>Tineoidea</taxon>
        <taxon>Psychidae</taxon>
        <taxon>Oiketicinae</taxon>
        <taxon>Eumeta</taxon>
    </lineage>
</organism>
<dbReference type="Proteomes" id="UP000299102">
    <property type="component" value="Unassembled WGS sequence"/>
</dbReference>
<name>A0A4C1USQ7_EUMVA</name>
<proteinExistence type="predicted"/>
<comment type="caution">
    <text evidence="1">The sequence shown here is derived from an EMBL/GenBank/DDBJ whole genome shotgun (WGS) entry which is preliminary data.</text>
</comment>
<dbReference type="EMBL" id="BGZK01000220">
    <property type="protein sequence ID" value="GBP29475.1"/>
    <property type="molecule type" value="Genomic_DNA"/>
</dbReference>
<protein>
    <submittedName>
        <fullName evidence="1">Uncharacterized protein</fullName>
    </submittedName>
</protein>
<keyword evidence="2" id="KW-1185">Reference proteome</keyword>
<evidence type="ECO:0000313" key="2">
    <source>
        <dbReference type="Proteomes" id="UP000299102"/>
    </source>
</evidence>
<sequence length="105" mass="11398">MLVINVYVSVSVQCVLHPHAAPSSPDLVMCINILDPLGNFVSKKLVEIIYALIDGIDLKKLFVVIGDGNDDNGRPIKKCPDVHGLKSDEAEDIGINVREFSIATI</sequence>